<feature type="transmembrane region" description="Helical" evidence="11">
    <location>
        <begin position="193"/>
        <end position="219"/>
    </location>
</feature>
<dbReference type="PANTHER" id="PTHR45695:SF9">
    <property type="entry name" value="LEUCOKININ RECEPTOR"/>
    <property type="match status" value="1"/>
</dbReference>
<accession>A0A8S4N581</accession>
<evidence type="ECO:0000256" key="7">
    <source>
        <dbReference type="ARBA" id="ARBA00023170"/>
    </source>
</evidence>
<feature type="domain" description="G-protein coupled receptors family 1 profile" evidence="12">
    <location>
        <begin position="90"/>
        <end position="354"/>
    </location>
</feature>
<comment type="caution">
    <text evidence="13">The sequence shown here is derived from an EMBL/GenBank/DDBJ whole genome shotgun (WGS) entry which is preliminary data.</text>
</comment>
<feature type="transmembrane region" description="Helical" evidence="11">
    <location>
        <begin position="239"/>
        <end position="261"/>
    </location>
</feature>
<evidence type="ECO:0000256" key="4">
    <source>
        <dbReference type="ARBA" id="ARBA00022989"/>
    </source>
</evidence>
<evidence type="ECO:0000256" key="3">
    <source>
        <dbReference type="ARBA" id="ARBA00022692"/>
    </source>
</evidence>
<dbReference type="SUPFAM" id="SSF81321">
    <property type="entry name" value="Family A G protein-coupled receptor-like"/>
    <property type="match status" value="1"/>
</dbReference>
<reference evidence="13" key="1">
    <citation type="submission" date="2022-03" db="EMBL/GenBank/DDBJ databases">
        <authorList>
            <person name="Martin C."/>
        </authorList>
    </citation>
    <scope>NUCLEOTIDE SEQUENCE</scope>
</reference>
<evidence type="ECO:0000256" key="2">
    <source>
        <dbReference type="ARBA" id="ARBA00010663"/>
    </source>
</evidence>
<evidence type="ECO:0000259" key="12">
    <source>
        <dbReference type="PROSITE" id="PS50262"/>
    </source>
</evidence>
<dbReference type="Gene3D" id="1.20.1070.10">
    <property type="entry name" value="Rhodopsin 7-helix transmembrane proteins"/>
    <property type="match status" value="1"/>
</dbReference>
<feature type="transmembrane region" description="Helical" evidence="11">
    <location>
        <begin position="74"/>
        <end position="99"/>
    </location>
</feature>
<protein>
    <recommendedName>
        <fullName evidence="12">G-protein coupled receptors family 1 profile domain-containing protein</fullName>
    </recommendedName>
</protein>
<organism evidence="13 14">
    <name type="scientific">Owenia fusiformis</name>
    <name type="common">Polychaete worm</name>
    <dbReference type="NCBI Taxonomy" id="6347"/>
    <lineage>
        <taxon>Eukaryota</taxon>
        <taxon>Metazoa</taxon>
        <taxon>Spiralia</taxon>
        <taxon>Lophotrochozoa</taxon>
        <taxon>Annelida</taxon>
        <taxon>Polychaeta</taxon>
        <taxon>Sedentaria</taxon>
        <taxon>Canalipalpata</taxon>
        <taxon>Sabellida</taxon>
        <taxon>Oweniida</taxon>
        <taxon>Oweniidae</taxon>
        <taxon>Owenia</taxon>
    </lineage>
</organism>
<evidence type="ECO:0000256" key="5">
    <source>
        <dbReference type="ARBA" id="ARBA00023040"/>
    </source>
</evidence>
<dbReference type="SMART" id="SM01381">
    <property type="entry name" value="7TM_GPCR_Srsx"/>
    <property type="match status" value="1"/>
</dbReference>
<keyword evidence="4 11" id="KW-1133">Transmembrane helix</keyword>
<gene>
    <name evidence="13" type="ORF">OFUS_LOCUS2878</name>
</gene>
<evidence type="ECO:0000256" key="9">
    <source>
        <dbReference type="RuleBase" id="RU000688"/>
    </source>
</evidence>
<feature type="transmembrane region" description="Helical" evidence="11">
    <location>
        <begin position="300"/>
        <end position="321"/>
    </location>
</feature>
<dbReference type="GO" id="GO:0004983">
    <property type="term" value="F:neuropeptide Y receptor activity"/>
    <property type="evidence" value="ECO:0007669"/>
    <property type="project" value="InterPro"/>
</dbReference>
<dbReference type="InterPro" id="IPR000611">
    <property type="entry name" value="NPY_rcpt"/>
</dbReference>
<dbReference type="CDD" id="cd14993">
    <property type="entry name" value="7tmA_CCKR-like"/>
    <property type="match status" value="1"/>
</dbReference>
<evidence type="ECO:0000256" key="11">
    <source>
        <dbReference type="SAM" id="Phobius"/>
    </source>
</evidence>
<keyword evidence="7 9" id="KW-0675">Receptor</keyword>
<dbReference type="PROSITE" id="PS50262">
    <property type="entry name" value="G_PROTEIN_RECEP_F1_2"/>
    <property type="match status" value="1"/>
</dbReference>
<dbReference type="PROSITE" id="PS00237">
    <property type="entry name" value="G_PROTEIN_RECEP_F1_1"/>
    <property type="match status" value="1"/>
</dbReference>
<dbReference type="OrthoDB" id="5953793at2759"/>
<comment type="subcellular location">
    <subcellularLocation>
        <location evidence="1">Membrane</location>
        <topology evidence="1">Multi-pass membrane protein</topology>
    </subcellularLocation>
</comment>
<evidence type="ECO:0000313" key="14">
    <source>
        <dbReference type="Proteomes" id="UP000749559"/>
    </source>
</evidence>
<dbReference type="Proteomes" id="UP000749559">
    <property type="component" value="Unassembled WGS sequence"/>
</dbReference>
<evidence type="ECO:0000256" key="8">
    <source>
        <dbReference type="ARBA" id="ARBA00023224"/>
    </source>
</evidence>
<dbReference type="InterPro" id="IPR017452">
    <property type="entry name" value="GPCR_Rhodpsn_7TM"/>
</dbReference>
<dbReference type="PRINTS" id="PR01012">
    <property type="entry name" value="NRPEPTIDEYR"/>
</dbReference>
<dbReference type="PRINTS" id="PR00237">
    <property type="entry name" value="GPCRRHODOPSN"/>
</dbReference>
<dbReference type="GO" id="GO:0005886">
    <property type="term" value="C:plasma membrane"/>
    <property type="evidence" value="ECO:0007669"/>
    <property type="project" value="TreeGrafter"/>
</dbReference>
<sequence>MGGMMSEYLNARNNALGIDVTEVNLNMMDGINASFMNNTYSGIYESDYMDNDIIDLIMANFRKTLQTHDDPQSIVLICLYVPVFLGAFIGNILVLLVILTNKNMKSTTNYFLLNLGVADLLVTTLCMPMAIGKSVYKLWIYGVFMCKTTGYFQGVAVATSVLTITSLSIDRYLAIRHPMTARRFCKTTYAKRLLPLLWGASCAIMVPLIVVREVVFVHIFDDSLPYCNEEWKSTRDRQLYDVFILIILFLIPGFIITTSYLKMGCHLWSEGRDLHTDRSFAHGSQIATVMAGRRRVARMLIVLTVIFAITWLPYNIVTVYINFVDKKKAEPSLLVLPFTLWLAHAHSAFNPILYCFMNRNFRRGLRKLFRCRRSHKRCEHGGAGAGGHGVVKTITKRRQLLRNLSSSSLFSRSNSTSGSLKLTRTTSNSSTNTRTSRNTFKLRTAEETCGDKTRFNEGMVRSPYGECKRFPDVVTDHQETCQDTTPNGIEFKCDNAENCSRRKKEIFSCKLNIPTTITEESSRCRSVSPNPFISHRKHFKTHDLEN</sequence>
<keyword evidence="14" id="KW-1185">Reference proteome</keyword>
<dbReference type="EMBL" id="CAIIXF020000001">
    <property type="protein sequence ID" value="CAH1775589.1"/>
    <property type="molecule type" value="Genomic_DNA"/>
</dbReference>
<dbReference type="InterPro" id="IPR000276">
    <property type="entry name" value="GPCR_Rhodpsn"/>
</dbReference>
<comment type="similarity">
    <text evidence="2 9">Belongs to the G-protein coupled receptor 1 family.</text>
</comment>
<dbReference type="Pfam" id="PF00001">
    <property type="entry name" value="7tm_1"/>
    <property type="match status" value="1"/>
</dbReference>
<evidence type="ECO:0000313" key="13">
    <source>
        <dbReference type="EMBL" id="CAH1775589.1"/>
    </source>
</evidence>
<evidence type="ECO:0000256" key="10">
    <source>
        <dbReference type="SAM" id="MobiDB-lite"/>
    </source>
</evidence>
<dbReference type="AlphaFoldDB" id="A0A8S4N581"/>
<evidence type="ECO:0000256" key="6">
    <source>
        <dbReference type="ARBA" id="ARBA00023136"/>
    </source>
</evidence>
<name>A0A8S4N581_OWEFU</name>
<keyword evidence="8 9" id="KW-0807">Transducer</keyword>
<feature type="transmembrane region" description="Helical" evidence="11">
    <location>
        <begin position="111"/>
        <end position="131"/>
    </location>
</feature>
<dbReference type="PANTHER" id="PTHR45695">
    <property type="entry name" value="LEUCOKININ RECEPTOR-RELATED"/>
    <property type="match status" value="1"/>
</dbReference>
<feature type="transmembrane region" description="Helical" evidence="11">
    <location>
        <begin position="333"/>
        <end position="357"/>
    </location>
</feature>
<keyword evidence="5 9" id="KW-0297">G-protein coupled receptor</keyword>
<feature type="region of interest" description="Disordered" evidence="10">
    <location>
        <begin position="411"/>
        <end position="437"/>
    </location>
</feature>
<keyword evidence="6 11" id="KW-0472">Membrane</keyword>
<evidence type="ECO:0000256" key="1">
    <source>
        <dbReference type="ARBA" id="ARBA00004141"/>
    </source>
</evidence>
<keyword evidence="3 9" id="KW-0812">Transmembrane</keyword>
<proteinExistence type="inferred from homology"/>
<feature type="transmembrane region" description="Helical" evidence="11">
    <location>
        <begin position="151"/>
        <end position="173"/>
    </location>
</feature>